<name>A0ABN3GDI5_9ACTN</name>
<dbReference type="PANTHER" id="PTHR24321">
    <property type="entry name" value="DEHYDROGENASES, SHORT CHAIN"/>
    <property type="match status" value="1"/>
</dbReference>
<dbReference type="PRINTS" id="PR00080">
    <property type="entry name" value="SDRFAMILY"/>
</dbReference>
<proteinExistence type="inferred from homology"/>
<evidence type="ECO:0000313" key="3">
    <source>
        <dbReference type="EMBL" id="GAA2348885.1"/>
    </source>
</evidence>
<accession>A0ABN3GDI5</accession>
<protein>
    <submittedName>
        <fullName evidence="3">D-threitol dehydrogenase</fullName>
    </submittedName>
</protein>
<dbReference type="PROSITE" id="PS00061">
    <property type="entry name" value="ADH_SHORT"/>
    <property type="match status" value="1"/>
</dbReference>
<dbReference type="PANTHER" id="PTHR24321:SF8">
    <property type="entry name" value="ESTRADIOL 17-BETA-DEHYDROGENASE 8-RELATED"/>
    <property type="match status" value="1"/>
</dbReference>
<dbReference type="EMBL" id="BAAARV010000027">
    <property type="protein sequence ID" value="GAA2348885.1"/>
    <property type="molecule type" value="Genomic_DNA"/>
</dbReference>
<reference evidence="3 4" key="1">
    <citation type="journal article" date="2019" name="Int. J. Syst. Evol. Microbiol.">
        <title>The Global Catalogue of Microorganisms (GCM) 10K type strain sequencing project: providing services to taxonomists for standard genome sequencing and annotation.</title>
        <authorList>
            <consortium name="The Broad Institute Genomics Platform"/>
            <consortium name="The Broad Institute Genome Sequencing Center for Infectious Disease"/>
            <person name="Wu L."/>
            <person name="Ma J."/>
        </authorList>
    </citation>
    <scope>NUCLEOTIDE SEQUENCE [LARGE SCALE GENOMIC DNA]</scope>
    <source>
        <strain evidence="3 4">JCM 3272</strain>
    </source>
</reference>
<dbReference type="Proteomes" id="UP001501444">
    <property type="component" value="Unassembled WGS sequence"/>
</dbReference>
<dbReference type="Gene3D" id="3.40.50.720">
    <property type="entry name" value="NAD(P)-binding Rossmann-like Domain"/>
    <property type="match status" value="1"/>
</dbReference>
<dbReference type="InterPro" id="IPR002347">
    <property type="entry name" value="SDR_fam"/>
</dbReference>
<dbReference type="PRINTS" id="PR00081">
    <property type="entry name" value="GDHRDH"/>
</dbReference>
<dbReference type="InterPro" id="IPR036291">
    <property type="entry name" value="NAD(P)-bd_dom_sf"/>
</dbReference>
<evidence type="ECO:0000313" key="4">
    <source>
        <dbReference type="Proteomes" id="UP001501444"/>
    </source>
</evidence>
<dbReference type="CDD" id="cd05233">
    <property type="entry name" value="SDR_c"/>
    <property type="match status" value="1"/>
</dbReference>
<sequence>MSGATVNGRVTLVTGAAQGIGAAIAERLAADGVVLALADMAPAERTAAVADDLAARHGVAARAYQLDIRDGEACRRVVEAVTADFGGLDALVNNAGVNTFGDTVELPEQAWVSVIDTNLNGTYRMSLAAYPALRERRGVVVNLASTAGHIAVKGSAAYAVSKAAIIHMTRVLALEWAGEGIRVNAVGPTIVPTAMNAGARANPTYMRDKLASIPLGEMVLPQDVADAVAWLASGSARMVTGQTLFVDGGATII</sequence>
<dbReference type="SUPFAM" id="SSF51735">
    <property type="entry name" value="NAD(P)-binding Rossmann-fold domains"/>
    <property type="match status" value="1"/>
</dbReference>
<dbReference type="Pfam" id="PF13561">
    <property type="entry name" value="adh_short_C2"/>
    <property type="match status" value="1"/>
</dbReference>
<dbReference type="InterPro" id="IPR020904">
    <property type="entry name" value="Sc_DH/Rdtase_CS"/>
</dbReference>
<comment type="caution">
    <text evidence="3">The sequence shown here is derived from an EMBL/GenBank/DDBJ whole genome shotgun (WGS) entry which is preliminary data.</text>
</comment>
<evidence type="ECO:0000256" key="1">
    <source>
        <dbReference type="ARBA" id="ARBA00006484"/>
    </source>
</evidence>
<keyword evidence="2" id="KW-0560">Oxidoreductase</keyword>
<dbReference type="RefSeq" id="WP_344613731.1">
    <property type="nucleotide sequence ID" value="NZ_BAAARV010000027.1"/>
</dbReference>
<gene>
    <name evidence="3" type="ORF">GCM10010170_037810</name>
</gene>
<keyword evidence="4" id="KW-1185">Reference proteome</keyword>
<evidence type="ECO:0000256" key="2">
    <source>
        <dbReference type="ARBA" id="ARBA00023002"/>
    </source>
</evidence>
<organism evidence="3 4">
    <name type="scientific">Dactylosporangium salmoneum</name>
    <dbReference type="NCBI Taxonomy" id="53361"/>
    <lineage>
        <taxon>Bacteria</taxon>
        <taxon>Bacillati</taxon>
        <taxon>Actinomycetota</taxon>
        <taxon>Actinomycetes</taxon>
        <taxon>Micromonosporales</taxon>
        <taxon>Micromonosporaceae</taxon>
        <taxon>Dactylosporangium</taxon>
    </lineage>
</organism>
<comment type="similarity">
    <text evidence="1">Belongs to the short-chain dehydrogenases/reductases (SDR) family.</text>
</comment>